<dbReference type="RefSeq" id="WP_108737181.1">
    <property type="nucleotide sequence ID" value="NZ_CP020919.1"/>
</dbReference>
<dbReference type="PROSITE" id="PS51257">
    <property type="entry name" value="PROKAR_LIPOPROTEIN"/>
    <property type="match status" value="1"/>
</dbReference>
<organism evidence="2 3">
    <name type="scientific">Flavobacterium kingsejongi</name>
    <dbReference type="NCBI Taxonomy" id="1678728"/>
    <lineage>
        <taxon>Bacteria</taxon>
        <taxon>Pseudomonadati</taxon>
        <taxon>Bacteroidota</taxon>
        <taxon>Flavobacteriia</taxon>
        <taxon>Flavobacteriales</taxon>
        <taxon>Flavobacteriaceae</taxon>
        <taxon>Flavobacterium</taxon>
    </lineage>
</organism>
<dbReference type="OrthoDB" id="9791139at2"/>
<name>A0A2S1LPP1_9FLAO</name>
<gene>
    <name evidence="2" type="ORF">FK004_10370</name>
</gene>
<evidence type="ECO:0008006" key="4">
    <source>
        <dbReference type="Google" id="ProtNLM"/>
    </source>
</evidence>
<sequence length="274" mass="32007">MKKIVILLFVGIILLSCGPAQVLPNDWRDTRLKGKVRQLCHSTYDSLVQDRIAEKAVPRLERCTRYTKKGYHSEITTAHNGIPTTRELYRYDSKGILIGYTIDQLAAERLKSYAICYKNDTLKKESIRYYYPNYSHKSFQWKTIQVRDIHGNLISIAEYTPRGELTAQRQQAFDEHNHCVIQRLWQKSPANLHQQFTYKNDFNGNPLTQIEGEGAYSGLTYRDAATKLWIAQSIPETTTTFTYQYDTKGNWIQRTAYSQNGMVQYIEKRTIDYY</sequence>
<proteinExistence type="predicted"/>
<evidence type="ECO:0000313" key="3">
    <source>
        <dbReference type="Proteomes" id="UP000244677"/>
    </source>
</evidence>
<dbReference type="AlphaFoldDB" id="A0A2S1LPP1"/>
<keyword evidence="1" id="KW-0732">Signal</keyword>
<evidence type="ECO:0000313" key="2">
    <source>
        <dbReference type="EMBL" id="AWG25606.1"/>
    </source>
</evidence>
<dbReference type="EMBL" id="CP020919">
    <property type="protein sequence ID" value="AWG25606.1"/>
    <property type="molecule type" value="Genomic_DNA"/>
</dbReference>
<keyword evidence="3" id="KW-1185">Reference proteome</keyword>
<feature type="chain" id="PRO_5015615750" description="YD repeat-containing protein" evidence="1">
    <location>
        <begin position="23"/>
        <end position="274"/>
    </location>
</feature>
<dbReference type="KEGG" id="fki:FK004_10370"/>
<accession>A0A2S1LPP1</accession>
<feature type="signal peptide" evidence="1">
    <location>
        <begin position="1"/>
        <end position="22"/>
    </location>
</feature>
<evidence type="ECO:0000256" key="1">
    <source>
        <dbReference type="SAM" id="SignalP"/>
    </source>
</evidence>
<protein>
    <recommendedName>
        <fullName evidence="4">YD repeat-containing protein</fullName>
    </recommendedName>
</protein>
<reference evidence="2 3" key="1">
    <citation type="submission" date="2017-04" db="EMBL/GenBank/DDBJ databases">
        <title>Complete genome sequence of Flavobacterium kingsejong AJ004.</title>
        <authorList>
            <person name="Lee P.C."/>
        </authorList>
    </citation>
    <scope>NUCLEOTIDE SEQUENCE [LARGE SCALE GENOMIC DNA]</scope>
    <source>
        <strain evidence="2 3">AJ004</strain>
    </source>
</reference>
<dbReference type="Proteomes" id="UP000244677">
    <property type="component" value="Chromosome"/>
</dbReference>